<comment type="caution">
    <text evidence="1">The sequence shown here is derived from an EMBL/GenBank/DDBJ whole genome shotgun (WGS) entry which is preliminary data.</text>
</comment>
<sequence>MEIETAYQLQGALRANAWTVRSWAIAHGYNPRTVLHCISTFAPDQNRLPKRRLSKAIMADLSKTLSVPLMGGNDE</sequence>
<evidence type="ECO:0008006" key="3">
    <source>
        <dbReference type="Google" id="ProtNLM"/>
    </source>
</evidence>
<evidence type="ECO:0000313" key="2">
    <source>
        <dbReference type="Proteomes" id="UP000036097"/>
    </source>
</evidence>
<name>A0A0J1HD91_9GAMM</name>
<keyword evidence="2" id="KW-1185">Reference proteome</keyword>
<dbReference type="PATRIC" id="fig|1195763.3.peg.104"/>
<dbReference type="STRING" id="1195763.ABT56_00490"/>
<dbReference type="AlphaFoldDB" id="A0A0J1HD91"/>
<dbReference type="OrthoDB" id="5918809at2"/>
<accession>A0A0J1HD91</accession>
<evidence type="ECO:0000313" key="1">
    <source>
        <dbReference type="EMBL" id="KLV09598.1"/>
    </source>
</evidence>
<organism evidence="1 2">
    <name type="scientific">Photobacterium aquae</name>
    <dbReference type="NCBI Taxonomy" id="1195763"/>
    <lineage>
        <taxon>Bacteria</taxon>
        <taxon>Pseudomonadati</taxon>
        <taxon>Pseudomonadota</taxon>
        <taxon>Gammaproteobacteria</taxon>
        <taxon>Vibrionales</taxon>
        <taxon>Vibrionaceae</taxon>
        <taxon>Photobacterium</taxon>
    </lineage>
</organism>
<protein>
    <recommendedName>
        <fullName evidence="3">Rha family transcriptional regulator</fullName>
    </recommendedName>
</protein>
<dbReference type="Proteomes" id="UP000036097">
    <property type="component" value="Unassembled WGS sequence"/>
</dbReference>
<proteinExistence type="predicted"/>
<dbReference type="EMBL" id="LDOT01000001">
    <property type="protein sequence ID" value="KLV09598.1"/>
    <property type="molecule type" value="Genomic_DNA"/>
</dbReference>
<reference evidence="1 2" key="1">
    <citation type="submission" date="2015-05" db="EMBL/GenBank/DDBJ databases">
        <title>Photobacterium galathea sp. nov.</title>
        <authorList>
            <person name="Machado H."/>
            <person name="Gram L."/>
        </authorList>
    </citation>
    <scope>NUCLEOTIDE SEQUENCE [LARGE SCALE GENOMIC DNA]</scope>
    <source>
        <strain evidence="1 2">CGMCC 1.12159</strain>
    </source>
</reference>
<gene>
    <name evidence="1" type="ORF">ABT56_00490</name>
</gene>
<dbReference type="RefSeq" id="WP_047876885.1">
    <property type="nucleotide sequence ID" value="NZ_LDOT01000001.1"/>
</dbReference>